<comment type="caution">
    <text evidence="3">Lacks conserved residue(s) required for the propagation of feature annotation.</text>
</comment>
<dbReference type="HAMAP" id="MF_00187">
    <property type="entry name" value="FdhD"/>
    <property type="match status" value="1"/>
</dbReference>
<keyword evidence="5" id="KW-1185">Reference proteome</keyword>
<dbReference type="EMBL" id="JDYK01000006">
    <property type="protein sequence ID" value="EWS81698.1"/>
    <property type="molecule type" value="Genomic_DNA"/>
</dbReference>
<reference evidence="4 5" key="1">
    <citation type="submission" date="2014-02" db="EMBL/GenBank/DDBJ databases">
        <title>Genome sequence of Brachybacterium phenoliresistens strain W13A50.</title>
        <authorList>
            <person name="Wang X."/>
        </authorList>
    </citation>
    <scope>NUCLEOTIDE SEQUENCE [LARGE SCALE GENOMIC DNA]</scope>
    <source>
        <strain evidence="4 5">W13A50</strain>
    </source>
</reference>
<dbReference type="PIRSF" id="PIRSF015626">
    <property type="entry name" value="FdhD"/>
    <property type="match status" value="1"/>
</dbReference>
<comment type="similarity">
    <text evidence="3">Belongs to the FdhD family.</text>
</comment>
<comment type="subcellular location">
    <subcellularLocation>
        <location evidence="3">Cytoplasm</location>
    </subcellularLocation>
</comment>
<evidence type="ECO:0000313" key="5">
    <source>
        <dbReference type="Proteomes" id="UP000023067"/>
    </source>
</evidence>
<dbReference type="GO" id="GO:0016783">
    <property type="term" value="F:sulfurtransferase activity"/>
    <property type="evidence" value="ECO:0007669"/>
    <property type="project" value="InterPro"/>
</dbReference>
<keyword evidence="1 3" id="KW-0963">Cytoplasm</keyword>
<evidence type="ECO:0000313" key="4">
    <source>
        <dbReference type="EMBL" id="EWS81698.1"/>
    </source>
</evidence>
<dbReference type="HOGENOM" id="CLU_056887_3_0_11"/>
<dbReference type="InterPro" id="IPR003786">
    <property type="entry name" value="FdhD"/>
</dbReference>
<dbReference type="STRING" id="396014.BF93_16170"/>
<dbReference type="PATRIC" id="fig|396014.3.peg.1579"/>
<organism evidence="4 5">
    <name type="scientific">Brachybacterium phenoliresistens</name>
    <dbReference type="NCBI Taxonomy" id="396014"/>
    <lineage>
        <taxon>Bacteria</taxon>
        <taxon>Bacillati</taxon>
        <taxon>Actinomycetota</taxon>
        <taxon>Actinomycetes</taxon>
        <taxon>Micrococcales</taxon>
        <taxon>Dermabacteraceae</taxon>
        <taxon>Brachybacterium</taxon>
    </lineage>
</organism>
<dbReference type="NCBIfam" id="NF001943">
    <property type="entry name" value="PRK00724.1-2"/>
    <property type="match status" value="1"/>
</dbReference>
<dbReference type="eggNOG" id="COG1526">
    <property type="taxonomic scope" value="Bacteria"/>
</dbReference>
<name>Z9JUJ4_9MICO</name>
<dbReference type="NCBIfam" id="TIGR00129">
    <property type="entry name" value="fdhD_narQ"/>
    <property type="match status" value="1"/>
</dbReference>
<dbReference type="Gene3D" id="3.40.140.10">
    <property type="entry name" value="Cytidine Deaminase, domain 2"/>
    <property type="match status" value="1"/>
</dbReference>
<dbReference type="GO" id="GO:0006777">
    <property type="term" value="P:Mo-molybdopterin cofactor biosynthetic process"/>
    <property type="evidence" value="ECO:0007669"/>
    <property type="project" value="UniProtKB-UniRule"/>
</dbReference>
<dbReference type="AlphaFoldDB" id="Z9JUJ4"/>
<feature type="active site" description="Cysteine persulfide intermediate" evidence="3">
    <location>
        <position position="122"/>
    </location>
</feature>
<dbReference type="OrthoDB" id="3197277at2"/>
<dbReference type="PANTHER" id="PTHR30592">
    <property type="entry name" value="FORMATE DEHYDROGENASE"/>
    <property type="match status" value="1"/>
</dbReference>
<dbReference type="Pfam" id="PF02634">
    <property type="entry name" value="FdhD-NarQ"/>
    <property type="match status" value="1"/>
</dbReference>
<dbReference type="GO" id="GO:0097163">
    <property type="term" value="F:sulfur carrier activity"/>
    <property type="evidence" value="ECO:0007669"/>
    <property type="project" value="UniProtKB-UniRule"/>
</dbReference>
<gene>
    <name evidence="3" type="primary">fdhD</name>
    <name evidence="4" type="ORF">BF93_16170</name>
</gene>
<proteinExistence type="inferred from homology"/>
<keyword evidence="2 3" id="KW-0501">Molybdenum cofactor biosynthesis</keyword>
<evidence type="ECO:0000256" key="2">
    <source>
        <dbReference type="ARBA" id="ARBA00023150"/>
    </source>
</evidence>
<dbReference type="Proteomes" id="UP000023067">
    <property type="component" value="Unassembled WGS sequence"/>
</dbReference>
<dbReference type="Gene3D" id="3.10.20.10">
    <property type="match status" value="1"/>
</dbReference>
<dbReference type="SUPFAM" id="SSF53927">
    <property type="entry name" value="Cytidine deaminase-like"/>
    <property type="match status" value="1"/>
</dbReference>
<dbReference type="InterPro" id="IPR016193">
    <property type="entry name" value="Cytidine_deaminase-like"/>
</dbReference>
<comment type="caution">
    <text evidence="4">The sequence shown here is derived from an EMBL/GenBank/DDBJ whole genome shotgun (WGS) entry which is preliminary data.</text>
</comment>
<evidence type="ECO:0000256" key="1">
    <source>
        <dbReference type="ARBA" id="ARBA00022490"/>
    </source>
</evidence>
<comment type="function">
    <text evidence="3">Required for formate dehydrogenase (FDH) activity. Acts as a sulfur carrier protein that transfers sulfur from IscS to the molybdenum cofactor prior to its insertion into FDH.</text>
</comment>
<sequence length="302" mass="32466">MGRVTQARRITTVRIRDGRLHRGRKGDHLAVEEPLDIRLNGQPLSMTMRTPGHDTELVHGLLHAEGRITAREDIAEARYCDGAVVEDGSGYARNTYNVMDFTTRRPQLLPVLAREFVTSSACGVCGAASIEDVRRKGRFALAQDWTTTPRALFAAQRAFDAEQTIFRRTGGIHGAALVTPRGEVLVQREDVGRHNAVDKVIGWALLQDMLPLSDLMLLVSSRAGFEIVQKAYMAGIPLLACVSAASSLAVDTADEVGMTLIGFLRGADGGGADGGGADGASAGDGRMNVYTHPDRLDLSDAE</sequence>
<protein>
    <recommendedName>
        <fullName evidence="3">Sulfur carrier protein FdhD</fullName>
    </recommendedName>
</protein>
<evidence type="ECO:0000256" key="3">
    <source>
        <dbReference type="HAMAP-Rule" id="MF_00187"/>
    </source>
</evidence>
<dbReference type="GO" id="GO:0005737">
    <property type="term" value="C:cytoplasm"/>
    <property type="evidence" value="ECO:0007669"/>
    <property type="project" value="UniProtKB-SubCell"/>
</dbReference>
<dbReference type="PANTHER" id="PTHR30592:SF1">
    <property type="entry name" value="SULFUR CARRIER PROTEIN FDHD"/>
    <property type="match status" value="1"/>
</dbReference>
<dbReference type="RefSeq" id="WP_038371772.1">
    <property type="nucleotide sequence ID" value="NZ_KK069991.1"/>
</dbReference>
<accession>Z9JUJ4</accession>